<sequence>MVYEKNMILDIGWYPSFEAEGQFSVTVIPDGDWDSPMFSRTCRDWEALNGLVQEAISVIRDSTE</sequence>
<proteinExistence type="predicted"/>
<dbReference type="HOGENOM" id="CLU_2897250_0_0_7"/>
<name>D0LN93_HALO1</name>
<gene>
    <name evidence="1" type="ordered locus">Hoch_2741</name>
</gene>
<organism evidence="1 2">
    <name type="scientific">Haliangium ochraceum (strain DSM 14365 / JCM 11303 / SMP-2)</name>
    <dbReference type="NCBI Taxonomy" id="502025"/>
    <lineage>
        <taxon>Bacteria</taxon>
        <taxon>Pseudomonadati</taxon>
        <taxon>Myxococcota</taxon>
        <taxon>Polyangia</taxon>
        <taxon>Haliangiales</taxon>
        <taxon>Kofleriaceae</taxon>
        <taxon>Haliangium</taxon>
    </lineage>
</organism>
<keyword evidence="2" id="KW-1185">Reference proteome</keyword>
<dbReference type="EMBL" id="CP001804">
    <property type="protein sequence ID" value="ACY15270.1"/>
    <property type="molecule type" value="Genomic_DNA"/>
</dbReference>
<reference evidence="1 2" key="1">
    <citation type="journal article" date="2010" name="Stand. Genomic Sci.">
        <title>Complete genome sequence of Haliangium ochraceum type strain (SMP-2).</title>
        <authorList>
            <consortium name="US DOE Joint Genome Institute (JGI-PGF)"/>
            <person name="Ivanova N."/>
            <person name="Daum C."/>
            <person name="Lang E."/>
            <person name="Abt B."/>
            <person name="Kopitz M."/>
            <person name="Saunders E."/>
            <person name="Lapidus A."/>
            <person name="Lucas S."/>
            <person name="Glavina Del Rio T."/>
            <person name="Nolan M."/>
            <person name="Tice H."/>
            <person name="Copeland A."/>
            <person name="Cheng J.F."/>
            <person name="Chen F."/>
            <person name="Bruce D."/>
            <person name="Goodwin L."/>
            <person name="Pitluck S."/>
            <person name="Mavromatis K."/>
            <person name="Pati A."/>
            <person name="Mikhailova N."/>
            <person name="Chen A."/>
            <person name="Palaniappan K."/>
            <person name="Land M."/>
            <person name="Hauser L."/>
            <person name="Chang Y.J."/>
            <person name="Jeffries C.D."/>
            <person name="Detter J.C."/>
            <person name="Brettin T."/>
            <person name="Rohde M."/>
            <person name="Goker M."/>
            <person name="Bristow J."/>
            <person name="Markowitz V."/>
            <person name="Eisen J.A."/>
            <person name="Hugenholtz P."/>
            <person name="Kyrpides N.C."/>
            <person name="Klenk H.P."/>
        </authorList>
    </citation>
    <scope>NUCLEOTIDE SEQUENCE [LARGE SCALE GENOMIC DNA]</scope>
    <source>
        <strain evidence="2">DSM 14365 / CIP 107738 / JCM 11303 / AJ 13395 / SMP-2</strain>
    </source>
</reference>
<evidence type="ECO:0000313" key="2">
    <source>
        <dbReference type="Proteomes" id="UP000001880"/>
    </source>
</evidence>
<dbReference type="Proteomes" id="UP000001880">
    <property type="component" value="Chromosome"/>
</dbReference>
<dbReference type="STRING" id="502025.Hoch_2741"/>
<dbReference type="AlphaFoldDB" id="D0LN93"/>
<dbReference type="KEGG" id="hoh:Hoch_2741"/>
<protein>
    <submittedName>
        <fullName evidence="1">Uncharacterized protein</fullName>
    </submittedName>
</protein>
<evidence type="ECO:0000313" key="1">
    <source>
        <dbReference type="EMBL" id="ACY15270.1"/>
    </source>
</evidence>
<accession>D0LN93</accession>